<gene>
    <name evidence="2" type="ORF">MUN89_02535</name>
</gene>
<organism evidence="2 3">
    <name type="scientific">Halobacillus salinarum</name>
    <dbReference type="NCBI Taxonomy" id="2932257"/>
    <lineage>
        <taxon>Bacteria</taxon>
        <taxon>Bacillati</taxon>
        <taxon>Bacillota</taxon>
        <taxon>Bacilli</taxon>
        <taxon>Bacillales</taxon>
        <taxon>Bacillaceae</taxon>
        <taxon>Halobacillus</taxon>
    </lineage>
</organism>
<evidence type="ECO:0000313" key="3">
    <source>
        <dbReference type="Proteomes" id="UP000831787"/>
    </source>
</evidence>
<evidence type="ECO:0000313" key="2">
    <source>
        <dbReference type="EMBL" id="UOQ44852.1"/>
    </source>
</evidence>
<dbReference type="InterPro" id="IPR014001">
    <property type="entry name" value="Helicase_ATP-bd"/>
</dbReference>
<dbReference type="InterPro" id="IPR006935">
    <property type="entry name" value="Helicase/UvrB_N"/>
</dbReference>
<feature type="domain" description="Helicase ATP-binding" evidence="1">
    <location>
        <begin position="11"/>
        <end position="349"/>
    </location>
</feature>
<proteinExistence type="predicted"/>
<keyword evidence="2" id="KW-0547">Nucleotide-binding</keyword>
<dbReference type="SUPFAM" id="SSF52540">
    <property type="entry name" value="P-loop containing nucleoside triphosphate hydrolases"/>
    <property type="match status" value="2"/>
</dbReference>
<protein>
    <submittedName>
        <fullName evidence="2">DEAD/DEAH box helicase</fullName>
    </submittedName>
</protein>
<dbReference type="RefSeq" id="WP_244711134.1">
    <property type="nucleotide sequence ID" value="NZ_CP095073.1"/>
</dbReference>
<sequence length="1092" mass="127488">MIDLDQKEEEILFGLKDFQKATVQRVYDLLTHGYTRVLVADEVGLGKTMIARGAIAKIARYHKENLNDPLFKVVYVCSNQNIARQNIQKLQIDEKVKLENSSDTRLSMQHLKIYENNYDQSLKDRYIQLTPLTPSTSFTMTSGCGSAAERALIFALLKNFHRFQGMLNELDVLLMDTATKSWSRYKEDYIRRVYEVNKSSGGEYVESMLFNIDSYLSKDSSFYTEIEEVCNKIMLGEQGFRKEATLVIHKLRKMMAEISVDIMDPDLVIMDEFQRFPELVNADGESETALLAKKFFNSPNASHEQKVKILLLSATPYKLYSTLEEINEAGEDEHYQEFLQVTRFLFEHHPQHKQHFERVWEDFSTSLRLFTQMDIAILQAKKQEAEESLYKGIARTERTRVDGSNELIKSSVIPLEITKEDVLSYIFMDRMLEEIGLTEKVPVEYVKSAPYLMSFMDHYKLKQKITQYVKKHPNQIAMVNKSNLWLKKSIINNYKVLPESNARLAKIKEFALPKNAERLLWVPPSLPYYESAGCYEEMEDFSKLLIFSAWEMVPRAVSTMVSYEAERLTVGELVKRTSKRKKRKSMRYFSERRFPQPRLSFSMKNKAPVNMNHLVLLYPSMALSRLFDPADVLKRRLTLSEIKLEIGEQIERLLDNLPHYSGGPSSREDERWYYLAPLLFDKQEAVVQEWFRSYSLLDNEKKDVGDQAALTQHLEALRSVFHSEGLIELGRQPEDLKEVLVNMVIGAPGVCALRMLGNFERAPFSQVVGLAKTLIDRMNTQEAISIVDLEYGSKRGGSRVPHWKNVLRYCVDGNIQAMLDEYSHMLVEESGIKNMESYENNEQLIHLMMTALNTHTASYNVDTYESFKNRAHNRNDKHQSMKIRTNYAVGFAGQRNEETAHNRKQNVRLAFNSPFRPFVLTTTSVGQEGLDFHYYCRRIAHWNLPPNPVDLEQREGRINRYKSFAIRKNIAKRYGDLPFKSDVWEEMFSKANEQERDEHTPELVPFWSLSNHQEIKLERIVPVYPFSKDEAKYDRLMKIMQLYRLSLGQARQEELLEYLFEHQVEKEKLEDLFMNLSPFYKQVRNRSMLFQS</sequence>
<keyword evidence="2" id="KW-0378">Hydrolase</keyword>
<keyword evidence="2" id="KW-0067">ATP-binding</keyword>
<evidence type="ECO:0000259" key="1">
    <source>
        <dbReference type="SMART" id="SM00487"/>
    </source>
</evidence>
<reference evidence="2 3" key="1">
    <citation type="submission" date="2022-04" db="EMBL/GenBank/DDBJ databases">
        <title>Halobacillus sp. isolated from saltern.</title>
        <authorList>
            <person name="Won M."/>
            <person name="Lee C.-M."/>
            <person name="Woen H.-Y."/>
            <person name="Kwon S.-W."/>
        </authorList>
    </citation>
    <scope>NUCLEOTIDE SEQUENCE [LARGE SCALE GENOMIC DNA]</scope>
    <source>
        <strain evidence="2 3">SSBR10-3</strain>
    </source>
</reference>
<name>A0ABY4EML6_9BACI</name>
<accession>A0ABY4EML6</accession>
<dbReference type="InterPro" id="IPR027417">
    <property type="entry name" value="P-loop_NTPase"/>
</dbReference>
<keyword evidence="2" id="KW-0347">Helicase</keyword>
<dbReference type="Pfam" id="PF04851">
    <property type="entry name" value="ResIII"/>
    <property type="match status" value="1"/>
</dbReference>
<dbReference type="EMBL" id="CP095073">
    <property type="protein sequence ID" value="UOQ44852.1"/>
    <property type="molecule type" value="Genomic_DNA"/>
</dbReference>
<dbReference type="Proteomes" id="UP000831787">
    <property type="component" value="Chromosome"/>
</dbReference>
<dbReference type="Gene3D" id="3.40.50.300">
    <property type="entry name" value="P-loop containing nucleotide triphosphate hydrolases"/>
    <property type="match status" value="2"/>
</dbReference>
<dbReference type="GO" id="GO:0004386">
    <property type="term" value="F:helicase activity"/>
    <property type="evidence" value="ECO:0007669"/>
    <property type="project" value="UniProtKB-KW"/>
</dbReference>
<dbReference type="SMART" id="SM00487">
    <property type="entry name" value="DEXDc"/>
    <property type="match status" value="1"/>
</dbReference>
<keyword evidence="3" id="KW-1185">Reference proteome</keyword>